<dbReference type="EMBL" id="JACHET010000001">
    <property type="protein sequence ID" value="MBB6183398.1"/>
    <property type="molecule type" value="Genomic_DNA"/>
</dbReference>
<evidence type="ECO:0000313" key="3">
    <source>
        <dbReference type="Proteomes" id="UP000029708"/>
    </source>
</evidence>
<dbReference type="Pfam" id="PF20043">
    <property type="entry name" value="DUF6445"/>
    <property type="match status" value="1"/>
</dbReference>
<protein>
    <recommendedName>
        <fullName evidence="5">Prolyl 4-hydroxylase alpha subunit Fe(2+) 2OG dioxygenase domain-containing protein</fullName>
    </recommendedName>
</protein>
<dbReference type="EMBL" id="JROI01000010">
    <property type="protein sequence ID" value="KGI78150.1"/>
    <property type="molecule type" value="Genomic_DNA"/>
</dbReference>
<accession>A0A099CYQ2</accession>
<reference evidence="1 3" key="1">
    <citation type="submission" date="2014-09" db="EMBL/GenBank/DDBJ databases">
        <title>Xanthomonadaceae 3.5X direct submission.</title>
        <authorList>
            <person name="Fang T."/>
            <person name="Wang H."/>
        </authorList>
    </citation>
    <scope>NUCLEOTIDE SEQUENCE [LARGE SCALE GENOMIC DNA]</scope>
    <source>
        <strain evidence="1 3">3.5X</strain>
    </source>
</reference>
<evidence type="ECO:0000313" key="1">
    <source>
        <dbReference type="EMBL" id="KGI78150.1"/>
    </source>
</evidence>
<dbReference type="HOGENOM" id="CLU_1239135_0_0_6"/>
<dbReference type="STRING" id="1543381.LF63_0107350"/>
<organism evidence="1 3">
    <name type="scientific">Oleiagrimonas soli</name>
    <dbReference type="NCBI Taxonomy" id="1543381"/>
    <lineage>
        <taxon>Bacteria</taxon>
        <taxon>Pseudomonadati</taxon>
        <taxon>Pseudomonadota</taxon>
        <taxon>Gammaproteobacteria</taxon>
        <taxon>Lysobacterales</taxon>
        <taxon>Rhodanobacteraceae</taxon>
        <taxon>Oleiagrimonas</taxon>
    </lineage>
</organism>
<gene>
    <name evidence="2" type="ORF">HNQ86_000743</name>
    <name evidence="1" type="ORF">LF63_0107350</name>
</gene>
<dbReference type="OrthoDB" id="4048724at2"/>
<comment type="caution">
    <text evidence="1">The sequence shown here is derived from an EMBL/GenBank/DDBJ whole genome shotgun (WGS) entry which is preliminary data.</text>
</comment>
<dbReference type="RefSeq" id="WP_043103414.1">
    <property type="nucleotide sequence ID" value="NZ_JACHET010000001.1"/>
</dbReference>
<evidence type="ECO:0000313" key="2">
    <source>
        <dbReference type="EMBL" id="MBB6183398.1"/>
    </source>
</evidence>
<evidence type="ECO:0008006" key="5">
    <source>
        <dbReference type="Google" id="ProtNLM"/>
    </source>
</evidence>
<evidence type="ECO:0000313" key="4">
    <source>
        <dbReference type="Proteomes" id="UP000560000"/>
    </source>
</evidence>
<dbReference type="Gene3D" id="2.60.120.620">
    <property type="entry name" value="q2cbj1_9rhob like domain"/>
    <property type="match status" value="1"/>
</dbReference>
<reference evidence="2 4" key="2">
    <citation type="submission" date="2020-08" db="EMBL/GenBank/DDBJ databases">
        <title>Genomic Encyclopedia of Type Strains, Phase IV (KMG-IV): sequencing the most valuable type-strain genomes for metagenomic binning, comparative biology and taxonomic classification.</title>
        <authorList>
            <person name="Goeker M."/>
        </authorList>
    </citation>
    <scope>NUCLEOTIDE SEQUENCE [LARGE SCALE GENOMIC DNA]</scope>
    <source>
        <strain evidence="2 4">DSM 107085</strain>
    </source>
</reference>
<sequence length="223" mass="25170">MPAAVRPMRNLPYRKPVEGRDYWVVDDALPDPMAVRERQLAREDWSYGHPHTAEVWPGMRALPALDEDEQAHIDARVTQLTGAKRLWVEQTEDGTRLNHNCVQVVGAIEGGVKPHTDSLHLCRYAAVLYLTPDAPARCGTAFYRQRLGNGQAGGNTVNKPHRHLVDALGTRHVPPNSFVEDVHVDNRFNRLLVYRANLIHSATAYCGLTLEDKRMTAVFFWMA</sequence>
<dbReference type="InterPro" id="IPR045617">
    <property type="entry name" value="DUF6445"/>
</dbReference>
<dbReference type="AlphaFoldDB" id="A0A099CYQ2"/>
<proteinExistence type="predicted"/>
<dbReference type="Proteomes" id="UP000560000">
    <property type="component" value="Unassembled WGS sequence"/>
</dbReference>
<name>A0A099CYQ2_9GAMM</name>
<dbReference type="Proteomes" id="UP000029708">
    <property type="component" value="Unassembled WGS sequence"/>
</dbReference>
<keyword evidence="3" id="KW-1185">Reference proteome</keyword>